<sequence>MKVANKMEKIKLVLIGGGTGLSVLARGLRDYNIDITTIVTVADDGGSTGKIRNEMNIPAPGDIRNVISALSEAEPMIDALFKYRFQENQIEGHALGNLLIAALTNITDDFGHAVKELSKILNIKGQVIPSTNESVRLNAVMEDGEIVHGESNIPKKNKKIKQVFLEPQDVKPMAEATQALKDADLIVLGPGSLYTSVISNLCVEGIAQTLVESEAPKLYVTNVMTQAGETNDYTAYDHIKAIHDHVGQAFIDSTICGPQTYNKEVLERYIQENATPVICDYEVLENENIAVYTHPDLVQISSEYYVRHNTKVLSKMIYEIALDTTRTIKFNPKKEDDEL</sequence>
<dbReference type="GO" id="GO:0008360">
    <property type="term" value="P:regulation of cell shape"/>
    <property type="evidence" value="ECO:0007669"/>
    <property type="project" value="UniProtKB-UniRule"/>
</dbReference>
<dbReference type="HAMAP" id="MF_00973">
    <property type="entry name" value="Gluconeogen_factor"/>
    <property type="match status" value="1"/>
</dbReference>
<keyword evidence="1 2" id="KW-0963">Cytoplasm</keyword>
<evidence type="ECO:0000256" key="2">
    <source>
        <dbReference type="HAMAP-Rule" id="MF_00973"/>
    </source>
</evidence>
<gene>
    <name evidence="3" type="ORF">NCTC12413_02100</name>
</gene>
<dbReference type="STRING" id="1212545.SARL_05450"/>
<dbReference type="InterPro" id="IPR010119">
    <property type="entry name" value="Gluconeogen_factor"/>
</dbReference>
<dbReference type="InterPro" id="IPR002882">
    <property type="entry name" value="CofD"/>
</dbReference>
<reference evidence="3 4" key="1">
    <citation type="submission" date="2018-06" db="EMBL/GenBank/DDBJ databases">
        <authorList>
            <consortium name="Pathogen Informatics"/>
            <person name="Doyle S."/>
        </authorList>
    </citation>
    <scope>NUCLEOTIDE SEQUENCE [LARGE SCALE GENOMIC DNA]</scope>
    <source>
        <strain evidence="3 4">NCTC12413</strain>
    </source>
</reference>
<dbReference type="Proteomes" id="UP000254956">
    <property type="component" value="Unassembled WGS sequence"/>
</dbReference>
<dbReference type="PANTHER" id="PTHR30135:SF3">
    <property type="entry name" value="GLUCONEOGENESIS FACTOR-RELATED"/>
    <property type="match status" value="1"/>
</dbReference>
<dbReference type="EMBL" id="UGZE01000001">
    <property type="protein sequence ID" value="SUJ23097.1"/>
    <property type="molecule type" value="Genomic_DNA"/>
</dbReference>
<name>A0A380CKU3_9STAP</name>
<evidence type="ECO:0000313" key="4">
    <source>
        <dbReference type="Proteomes" id="UP000254956"/>
    </source>
</evidence>
<comment type="subcellular location">
    <subcellularLocation>
        <location evidence="2">Cytoplasm</location>
    </subcellularLocation>
</comment>
<comment type="function">
    <text evidence="2">Required for morphogenesis under gluconeogenic growth conditions.</text>
</comment>
<comment type="similarity">
    <text evidence="2">Belongs to the gluconeogenesis factor family.</text>
</comment>
<evidence type="ECO:0000256" key="1">
    <source>
        <dbReference type="ARBA" id="ARBA00022490"/>
    </source>
</evidence>
<dbReference type="CDD" id="cd07187">
    <property type="entry name" value="YvcK_like"/>
    <property type="match status" value="1"/>
</dbReference>
<organism evidence="3 4">
    <name type="scientific">Staphylococcus arlettae</name>
    <dbReference type="NCBI Taxonomy" id="29378"/>
    <lineage>
        <taxon>Bacteria</taxon>
        <taxon>Bacillati</taxon>
        <taxon>Bacillota</taxon>
        <taxon>Bacilli</taxon>
        <taxon>Bacillales</taxon>
        <taxon>Staphylococcaceae</taxon>
        <taxon>Staphylococcus</taxon>
    </lineage>
</organism>
<keyword evidence="3" id="KW-0808">Transferase</keyword>
<dbReference type="GO" id="GO:0043743">
    <property type="term" value="F:LPPG:FO 2-phospho-L-lactate transferase activity"/>
    <property type="evidence" value="ECO:0007669"/>
    <property type="project" value="InterPro"/>
</dbReference>
<dbReference type="GO" id="GO:0005737">
    <property type="term" value="C:cytoplasm"/>
    <property type="evidence" value="ECO:0007669"/>
    <property type="project" value="UniProtKB-SubCell"/>
</dbReference>
<dbReference type="PANTHER" id="PTHR30135">
    <property type="entry name" value="UNCHARACTERIZED PROTEIN YVCK-RELATED"/>
    <property type="match status" value="1"/>
</dbReference>
<protein>
    <recommendedName>
        <fullName evidence="2">Gluconeogenesis factor</fullName>
    </recommendedName>
</protein>
<proteinExistence type="inferred from homology"/>
<evidence type="ECO:0000313" key="3">
    <source>
        <dbReference type="EMBL" id="SUJ23097.1"/>
    </source>
</evidence>
<dbReference type="NCBIfam" id="TIGR01826">
    <property type="entry name" value="CofD_related"/>
    <property type="match status" value="1"/>
</dbReference>
<dbReference type="Gene3D" id="3.40.50.10680">
    <property type="entry name" value="CofD-like domains"/>
    <property type="match status" value="1"/>
</dbReference>
<accession>A0A380CKU3</accession>
<dbReference type="InterPro" id="IPR038136">
    <property type="entry name" value="CofD-like_dom_sf"/>
</dbReference>
<dbReference type="Pfam" id="PF01933">
    <property type="entry name" value="CofD"/>
    <property type="match status" value="1"/>
</dbReference>
<dbReference type="SUPFAM" id="SSF142338">
    <property type="entry name" value="CofD-like"/>
    <property type="match status" value="1"/>
</dbReference>
<dbReference type="AlphaFoldDB" id="A0A380CKU3"/>